<dbReference type="EMBL" id="JDSS02000042">
    <property type="protein sequence ID" value="KFB66516.1"/>
    <property type="molecule type" value="Genomic_DNA"/>
</dbReference>
<name>A0A084XVM2_9PROT</name>
<dbReference type="Proteomes" id="UP000019812">
    <property type="component" value="Unassembled WGS sequence"/>
</dbReference>
<feature type="domain" description="Carbohydrate kinase PfkB" evidence="1">
    <location>
        <begin position="9"/>
        <end position="63"/>
    </location>
</feature>
<dbReference type="InterPro" id="IPR029056">
    <property type="entry name" value="Ribokinase-like"/>
</dbReference>
<dbReference type="Gene3D" id="3.40.1190.20">
    <property type="match status" value="1"/>
</dbReference>
<evidence type="ECO:0000313" key="3">
    <source>
        <dbReference type="Proteomes" id="UP000019812"/>
    </source>
</evidence>
<comment type="caution">
    <text evidence="2">The sequence shown here is derived from an EMBL/GenBank/DDBJ whole genome shotgun (WGS) entry which is preliminary data.</text>
</comment>
<evidence type="ECO:0000313" key="2">
    <source>
        <dbReference type="EMBL" id="KFB66516.1"/>
    </source>
</evidence>
<dbReference type="RefSeq" id="WP_034930057.1">
    <property type="nucleotide sequence ID" value="NZ_JDSS02000042.1"/>
</dbReference>
<dbReference type="STRING" id="1457154.CAPSK01_004195"/>
<dbReference type="SUPFAM" id="SSF53613">
    <property type="entry name" value="Ribokinase-like"/>
    <property type="match status" value="1"/>
</dbReference>
<sequence>MWDRLPHSGESLVAKRVFREHGGKGLNLGLGLHRLGAKVDMLLAVGADDAGEAVRRALVAEGMRDDSPCVRAGPLVATTYPGRLG</sequence>
<proteinExistence type="predicted"/>
<keyword evidence="2" id="KW-0418">Kinase</keyword>
<dbReference type="Pfam" id="PF00294">
    <property type="entry name" value="PfkB"/>
    <property type="match status" value="1"/>
</dbReference>
<accession>A0A084XVM2</accession>
<dbReference type="InterPro" id="IPR011611">
    <property type="entry name" value="PfkB_dom"/>
</dbReference>
<keyword evidence="2" id="KW-0808">Transferase</keyword>
<dbReference type="AlphaFoldDB" id="A0A084XVM2"/>
<dbReference type="GO" id="GO:0016301">
    <property type="term" value="F:kinase activity"/>
    <property type="evidence" value="ECO:0007669"/>
    <property type="project" value="UniProtKB-KW"/>
</dbReference>
<reference evidence="2 3" key="1">
    <citation type="submission" date="2014-07" db="EMBL/GenBank/DDBJ databases">
        <title>Expanding our view of genomic diversity in Candidatus Accumulibacter clades.</title>
        <authorList>
            <person name="Skennerton C.T."/>
            <person name="Barr J.J."/>
            <person name="Slater F.R."/>
            <person name="Bond P.L."/>
            <person name="Tyson G.W."/>
        </authorList>
    </citation>
    <scope>NUCLEOTIDE SEQUENCE [LARGE SCALE GENOMIC DNA]</scope>
    <source>
        <strain evidence="3">SK-01</strain>
    </source>
</reference>
<gene>
    <name evidence="2" type="ORF">CAPSK01_004195</name>
</gene>
<protein>
    <submittedName>
        <fullName evidence="2">Ribokinase</fullName>
    </submittedName>
</protein>
<evidence type="ECO:0000259" key="1">
    <source>
        <dbReference type="Pfam" id="PF00294"/>
    </source>
</evidence>
<organism evidence="2 3">
    <name type="scientific">Candidatus Accumulibacter vicinus</name>
    <dbReference type="NCBI Taxonomy" id="2954382"/>
    <lineage>
        <taxon>Bacteria</taxon>
        <taxon>Pseudomonadati</taxon>
        <taxon>Pseudomonadota</taxon>
        <taxon>Betaproteobacteria</taxon>
        <taxon>Candidatus Accumulibacter</taxon>
    </lineage>
</organism>